<dbReference type="NCBIfam" id="NF004051">
    <property type="entry name" value="PRK05571.1"/>
    <property type="match status" value="1"/>
</dbReference>
<dbReference type="InterPro" id="IPR051812">
    <property type="entry name" value="SPI_LacAB/RpiB"/>
</dbReference>
<dbReference type="EC" id="5.3.1.6" evidence="3"/>
<dbReference type="NCBIfam" id="TIGR01120">
    <property type="entry name" value="rpiB"/>
    <property type="match status" value="1"/>
</dbReference>
<evidence type="ECO:0000256" key="2">
    <source>
        <dbReference type="ARBA" id="ARBA00023235"/>
    </source>
</evidence>
<dbReference type="Gene3D" id="3.40.1400.10">
    <property type="entry name" value="Sugar-phosphate isomerase, RpiB/LacA/LacB"/>
    <property type="match status" value="1"/>
</dbReference>
<dbReference type="GO" id="GO:0004751">
    <property type="term" value="F:ribose-5-phosphate isomerase activity"/>
    <property type="evidence" value="ECO:0007669"/>
    <property type="project" value="UniProtKB-EC"/>
</dbReference>
<gene>
    <name evidence="3" type="primary">rpiB</name>
    <name evidence="3" type="ORF">DRU74_24850</name>
</gene>
<organism evidence="3">
    <name type="scientific">Salmonella enterica I</name>
    <dbReference type="NCBI Taxonomy" id="59201"/>
    <lineage>
        <taxon>Bacteria</taxon>
        <taxon>Pseudomonadati</taxon>
        <taxon>Pseudomonadota</taxon>
        <taxon>Gammaproteobacteria</taxon>
        <taxon>Enterobacterales</taxon>
        <taxon>Enterobacteriaceae</taxon>
        <taxon>Salmonella</taxon>
    </lineage>
</organism>
<dbReference type="InterPro" id="IPR004785">
    <property type="entry name" value="RpiB"/>
</dbReference>
<dbReference type="PANTHER" id="PTHR43732">
    <property type="entry name" value="RIBOSE 5-PHOSPHATE ISOMERASE-RELATED"/>
    <property type="match status" value="1"/>
</dbReference>
<reference evidence="3" key="1">
    <citation type="submission" date="2018-07" db="EMBL/GenBank/DDBJ databases">
        <authorList>
            <person name="Ashton P.M."/>
            <person name="Dallman T."/>
            <person name="Nair S."/>
            <person name="De Pinna E."/>
            <person name="Peters T."/>
            <person name="Grant K."/>
        </authorList>
    </citation>
    <scope>NUCLEOTIDE SEQUENCE [LARGE SCALE GENOMIC DNA]</scope>
    <source>
        <strain evidence="3">157339</strain>
    </source>
</reference>
<proteinExistence type="inferred from homology"/>
<dbReference type="Pfam" id="PF02502">
    <property type="entry name" value="LacAB_rpiB"/>
    <property type="match status" value="1"/>
</dbReference>
<evidence type="ECO:0000256" key="1">
    <source>
        <dbReference type="ARBA" id="ARBA00008754"/>
    </source>
</evidence>
<dbReference type="PIRSF" id="PIRSF005384">
    <property type="entry name" value="RpiB_LacA_B"/>
    <property type="match status" value="1"/>
</dbReference>
<protein>
    <submittedName>
        <fullName evidence="3">Ribose 5-phosphate isomerase B</fullName>
        <ecNumber evidence="3">5.3.1.6</ecNumber>
    </submittedName>
</protein>
<comment type="caution">
    <text evidence="3">The sequence shown here is derived from an EMBL/GenBank/DDBJ whole genome shotgun (WGS) entry which is preliminary data.</text>
</comment>
<dbReference type="Proteomes" id="UP000885374">
    <property type="component" value="Unassembled WGS sequence"/>
</dbReference>
<keyword evidence="2 3" id="KW-0413">Isomerase</keyword>
<name>A0A3R0XJZ5_SALET</name>
<comment type="similarity">
    <text evidence="1">Belongs to the LacAB/RpiB family.</text>
</comment>
<dbReference type="PANTHER" id="PTHR43732:SF1">
    <property type="entry name" value="RIBOSE 5-PHOSPHATE ISOMERASE"/>
    <property type="match status" value="1"/>
</dbReference>
<evidence type="ECO:0000313" key="3">
    <source>
        <dbReference type="EMBL" id="MLU99895.1"/>
    </source>
</evidence>
<dbReference type="InterPro" id="IPR036569">
    <property type="entry name" value="RpiB_LacA_LacB_sf"/>
</dbReference>
<dbReference type="EMBL" id="RVHM01000060">
    <property type="protein sequence ID" value="MLU99895.1"/>
    <property type="molecule type" value="Genomic_DNA"/>
</dbReference>
<dbReference type="GO" id="GO:0005975">
    <property type="term" value="P:carbohydrate metabolic process"/>
    <property type="evidence" value="ECO:0007669"/>
    <property type="project" value="InterPro"/>
</dbReference>
<accession>A0A3R0XJZ5</accession>
<sequence>MLPIAVGADDAAIELKELLVTWLREKGYSVKDYSHDDEEHHDYPDIAYAVANAIRENKHQRGILICGTGIGMSIVANKVPGIRAAQCHDTYSAQRARKSNDAQIMTMGARVIGPELAKSIVDAWLSSEFEGGRSSPKVERIAWYENSFDKHRPHQQEKQK</sequence>
<dbReference type="NCBIfam" id="TIGR00689">
    <property type="entry name" value="rpiB_lacA_lacB"/>
    <property type="match status" value="1"/>
</dbReference>
<dbReference type="InterPro" id="IPR003500">
    <property type="entry name" value="RpiB_LacA_LacB"/>
</dbReference>
<dbReference type="SUPFAM" id="SSF89623">
    <property type="entry name" value="Ribose/Galactose isomerase RpiB/AlsB"/>
    <property type="match status" value="1"/>
</dbReference>
<dbReference type="AlphaFoldDB" id="A0A3R0XJZ5"/>